<dbReference type="KEGG" id="drg:H9K76_08805"/>
<dbReference type="CDD" id="cd04301">
    <property type="entry name" value="NAT_SF"/>
    <property type="match status" value="1"/>
</dbReference>
<gene>
    <name evidence="4" type="ORF">H9K76_08805</name>
</gene>
<dbReference type="EMBL" id="CP060714">
    <property type="protein sequence ID" value="QNN59528.1"/>
    <property type="molecule type" value="Genomic_DNA"/>
</dbReference>
<dbReference type="PANTHER" id="PTHR43877">
    <property type="entry name" value="AMINOALKYLPHOSPHONATE N-ACETYLTRANSFERASE-RELATED-RELATED"/>
    <property type="match status" value="1"/>
</dbReference>
<dbReference type="AlphaFoldDB" id="A0A7G9RVA3"/>
<dbReference type="Proteomes" id="UP000515811">
    <property type="component" value="Chromosome"/>
</dbReference>
<evidence type="ECO:0000256" key="2">
    <source>
        <dbReference type="ARBA" id="ARBA00023315"/>
    </source>
</evidence>
<dbReference type="InterPro" id="IPR016181">
    <property type="entry name" value="Acyl_CoA_acyltransferase"/>
</dbReference>
<keyword evidence="2" id="KW-0012">Acyltransferase</keyword>
<keyword evidence="1 4" id="KW-0808">Transferase</keyword>
<dbReference type="GO" id="GO:0016747">
    <property type="term" value="F:acyltransferase activity, transferring groups other than amino-acyl groups"/>
    <property type="evidence" value="ECO:0007669"/>
    <property type="project" value="InterPro"/>
</dbReference>
<feature type="domain" description="N-acetyltransferase" evidence="3">
    <location>
        <begin position="1"/>
        <end position="153"/>
    </location>
</feature>
<reference evidence="4 5" key="1">
    <citation type="submission" date="2020-08" db="EMBL/GenBank/DDBJ databases">
        <title>Genome sequence of Diaphorobacter ruginosibacter DSM 27467T.</title>
        <authorList>
            <person name="Hyun D.-W."/>
            <person name="Bae J.-W."/>
        </authorList>
    </citation>
    <scope>NUCLEOTIDE SEQUENCE [LARGE SCALE GENOMIC DNA]</scope>
    <source>
        <strain evidence="4 5">DSM 27467</strain>
    </source>
</reference>
<dbReference type="InterPro" id="IPR050832">
    <property type="entry name" value="Bact_Acetyltransf"/>
</dbReference>
<dbReference type="Pfam" id="PF00583">
    <property type="entry name" value="Acetyltransf_1"/>
    <property type="match status" value="1"/>
</dbReference>
<sequence>MQIRRATAKDAEDIRRILWDTYETTWKPELTATAIARFESSGNTARYVDTRLRAMRVAESYGTIVGFVDWERDFIDALHVSPLHQHQGVGSHLLAFAETWIAAAGHTGVQLETDTFNRQARGFYQRHGYQETGYCPDEEWHSGFTTVKMAKTF</sequence>
<keyword evidence="5" id="KW-1185">Reference proteome</keyword>
<evidence type="ECO:0000313" key="5">
    <source>
        <dbReference type="Proteomes" id="UP000515811"/>
    </source>
</evidence>
<organism evidence="4 5">
    <name type="scientific">Diaphorobacter ruginosibacter</name>
    <dbReference type="NCBI Taxonomy" id="1715720"/>
    <lineage>
        <taxon>Bacteria</taxon>
        <taxon>Pseudomonadati</taxon>
        <taxon>Pseudomonadota</taxon>
        <taxon>Betaproteobacteria</taxon>
        <taxon>Burkholderiales</taxon>
        <taxon>Comamonadaceae</taxon>
        <taxon>Diaphorobacter</taxon>
    </lineage>
</organism>
<dbReference type="InterPro" id="IPR000182">
    <property type="entry name" value="GNAT_dom"/>
</dbReference>
<name>A0A7G9RVA3_9BURK</name>
<proteinExistence type="predicted"/>
<evidence type="ECO:0000313" key="4">
    <source>
        <dbReference type="EMBL" id="QNN59528.1"/>
    </source>
</evidence>
<evidence type="ECO:0000259" key="3">
    <source>
        <dbReference type="PROSITE" id="PS51186"/>
    </source>
</evidence>
<accession>A0A7G9RVA3</accession>
<dbReference type="PROSITE" id="PS51186">
    <property type="entry name" value="GNAT"/>
    <property type="match status" value="1"/>
</dbReference>
<evidence type="ECO:0000256" key="1">
    <source>
        <dbReference type="ARBA" id="ARBA00022679"/>
    </source>
</evidence>
<dbReference type="SUPFAM" id="SSF55729">
    <property type="entry name" value="Acyl-CoA N-acyltransferases (Nat)"/>
    <property type="match status" value="1"/>
</dbReference>
<dbReference type="Gene3D" id="3.40.630.30">
    <property type="match status" value="1"/>
</dbReference>
<dbReference type="PANTHER" id="PTHR43877:SF2">
    <property type="entry name" value="AMINOALKYLPHOSPHONATE N-ACETYLTRANSFERASE-RELATED"/>
    <property type="match status" value="1"/>
</dbReference>
<protein>
    <submittedName>
        <fullName evidence="4">GNAT family N-acetyltransferase</fullName>
    </submittedName>
</protein>